<evidence type="ECO:0000313" key="1">
    <source>
        <dbReference type="EMBL" id="JAQ13387.1"/>
    </source>
</evidence>
<gene>
    <name evidence="1" type="ORF">g.1427</name>
</gene>
<reference evidence="1" key="1">
    <citation type="journal article" date="2016" name="Gigascience">
        <title>De novo construction of an expanded transcriptome assembly for the western tarnished plant bug, Lygus hesperus.</title>
        <authorList>
            <person name="Tassone E.E."/>
            <person name="Geib S.M."/>
            <person name="Hall B."/>
            <person name="Fabrick J.A."/>
            <person name="Brent C.S."/>
            <person name="Hull J.J."/>
        </authorList>
    </citation>
    <scope>NUCLEOTIDE SEQUENCE</scope>
</reference>
<organism evidence="1">
    <name type="scientific">Lygus hesperus</name>
    <name type="common">Western plant bug</name>
    <dbReference type="NCBI Taxonomy" id="30085"/>
    <lineage>
        <taxon>Eukaryota</taxon>
        <taxon>Metazoa</taxon>
        <taxon>Ecdysozoa</taxon>
        <taxon>Arthropoda</taxon>
        <taxon>Hexapoda</taxon>
        <taxon>Insecta</taxon>
        <taxon>Pterygota</taxon>
        <taxon>Neoptera</taxon>
        <taxon>Paraneoptera</taxon>
        <taxon>Hemiptera</taxon>
        <taxon>Heteroptera</taxon>
        <taxon>Panheteroptera</taxon>
        <taxon>Cimicomorpha</taxon>
        <taxon>Miridae</taxon>
        <taxon>Mirini</taxon>
        <taxon>Lygus</taxon>
    </lineage>
</organism>
<dbReference type="EMBL" id="GDHC01005242">
    <property type="protein sequence ID" value="JAQ13387.1"/>
    <property type="molecule type" value="Transcribed_RNA"/>
</dbReference>
<proteinExistence type="predicted"/>
<accession>A0A146M3Q0</accession>
<dbReference type="AlphaFoldDB" id="A0A146M3Q0"/>
<protein>
    <submittedName>
        <fullName evidence="1">Uncharacterized protein</fullName>
    </submittedName>
</protein>
<name>A0A146M3Q0_LYGHE</name>
<sequence length="131" mass="14556">MVVFDEIGVMLHISAGQQYKTSYTVSFFILFKCVCDVDGGYGCIVYTTRAVPTATTSFRENVFVLSTSCVKLSLTRVYNARGSVFKRAAGVTRGRLRRTCTARGTSSYTHTVMGCETTRHRCAESSFQCRD</sequence>